<proteinExistence type="inferred from homology"/>
<dbReference type="Proteomes" id="UP001596270">
    <property type="component" value="Unassembled WGS sequence"/>
</dbReference>
<dbReference type="RefSeq" id="WP_371439681.1">
    <property type="nucleotide sequence ID" value="NZ_JBHSRS010000084.1"/>
</dbReference>
<organism evidence="7 8">
    <name type="scientific">Polaromonas aquatica</name>
    <dbReference type="NCBI Taxonomy" id="332657"/>
    <lineage>
        <taxon>Bacteria</taxon>
        <taxon>Pseudomonadati</taxon>
        <taxon>Pseudomonadota</taxon>
        <taxon>Betaproteobacteria</taxon>
        <taxon>Burkholderiales</taxon>
        <taxon>Comamonadaceae</taxon>
        <taxon>Polaromonas</taxon>
    </lineage>
</organism>
<comment type="caution">
    <text evidence="7">The sequence shown here is derived from an EMBL/GenBank/DDBJ whole genome shotgun (WGS) entry which is preliminary data.</text>
</comment>
<dbReference type="GO" id="GO:0008113">
    <property type="term" value="F:peptide-methionine (S)-S-oxide reductase activity"/>
    <property type="evidence" value="ECO:0007669"/>
    <property type="project" value="UniProtKB-EC"/>
</dbReference>
<evidence type="ECO:0000256" key="2">
    <source>
        <dbReference type="ARBA" id="ARBA00047806"/>
    </source>
</evidence>
<comment type="catalytic activity">
    <reaction evidence="3 4">
        <text>[thioredoxin]-disulfide + L-methionine + H2O = L-methionine (S)-S-oxide + [thioredoxin]-dithiol</text>
        <dbReference type="Rhea" id="RHEA:19993"/>
        <dbReference type="Rhea" id="RHEA-COMP:10698"/>
        <dbReference type="Rhea" id="RHEA-COMP:10700"/>
        <dbReference type="ChEBI" id="CHEBI:15377"/>
        <dbReference type="ChEBI" id="CHEBI:29950"/>
        <dbReference type="ChEBI" id="CHEBI:50058"/>
        <dbReference type="ChEBI" id="CHEBI:57844"/>
        <dbReference type="ChEBI" id="CHEBI:58772"/>
        <dbReference type="EC" id="1.8.4.11"/>
    </reaction>
</comment>
<reference evidence="8" key="1">
    <citation type="journal article" date="2019" name="Int. J. Syst. Evol. Microbiol.">
        <title>The Global Catalogue of Microorganisms (GCM) 10K type strain sequencing project: providing services to taxonomists for standard genome sequencing and annotation.</title>
        <authorList>
            <consortium name="The Broad Institute Genomics Platform"/>
            <consortium name="The Broad Institute Genome Sequencing Center for Infectious Disease"/>
            <person name="Wu L."/>
            <person name="Ma J."/>
        </authorList>
    </citation>
    <scope>NUCLEOTIDE SEQUENCE [LARGE SCALE GENOMIC DNA]</scope>
    <source>
        <strain evidence="8">CCUG 39402</strain>
    </source>
</reference>
<comment type="catalytic activity">
    <reaction evidence="2 4">
        <text>L-methionyl-[protein] + [thioredoxin]-disulfide + H2O = L-methionyl-(S)-S-oxide-[protein] + [thioredoxin]-dithiol</text>
        <dbReference type="Rhea" id="RHEA:14217"/>
        <dbReference type="Rhea" id="RHEA-COMP:10698"/>
        <dbReference type="Rhea" id="RHEA-COMP:10700"/>
        <dbReference type="Rhea" id="RHEA-COMP:12313"/>
        <dbReference type="Rhea" id="RHEA-COMP:12315"/>
        <dbReference type="ChEBI" id="CHEBI:15377"/>
        <dbReference type="ChEBI" id="CHEBI:16044"/>
        <dbReference type="ChEBI" id="CHEBI:29950"/>
        <dbReference type="ChEBI" id="CHEBI:44120"/>
        <dbReference type="ChEBI" id="CHEBI:50058"/>
        <dbReference type="EC" id="1.8.4.11"/>
    </reaction>
</comment>
<dbReference type="Gene3D" id="3.30.1060.10">
    <property type="entry name" value="Peptide methionine sulphoxide reductase MsrA"/>
    <property type="match status" value="1"/>
</dbReference>
<accession>A0ABW1U4H4</accession>
<dbReference type="PANTHER" id="PTHR43774">
    <property type="entry name" value="PEPTIDE METHIONINE SULFOXIDE REDUCTASE"/>
    <property type="match status" value="1"/>
</dbReference>
<comment type="function">
    <text evidence="4">Has an important function as a repair enzyme for proteins that have been inactivated by oxidation. Catalyzes the reversible oxidation-reduction of methionine sulfoxide in proteins to methionine.</text>
</comment>
<dbReference type="PANTHER" id="PTHR43774:SF1">
    <property type="entry name" value="PEPTIDE METHIONINE SULFOXIDE REDUCTASE MSRA 2"/>
    <property type="match status" value="1"/>
</dbReference>
<feature type="domain" description="Peptide methionine sulphoxide reductase MsrA" evidence="6">
    <location>
        <begin position="50"/>
        <end position="205"/>
    </location>
</feature>
<feature type="chain" id="PRO_5046792907" description="Peptide methionine sulfoxide reductase MsrA" evidence="5">
    <location>
        <begin position="28"/>
        <end position="239"/>
    </location>
</feature>
<evidence type="ECO:0000256" key="1">
    <source>
        <dbReference type="ARBA" id="ARBA00023002"/>
    </source>
</evidence>
<dbReference type="Pfam" id="PF01625">
    <property type="entry name" value="PMSR"/>
    <property type="match status" value="1"/>
</dbReference>
<dbReference type="EC" id="1.8.4.11" evidence="4"/>
<evidence type="ECO:0000256" key="3">
    <source>
        <dbReference type="ARBA" id="ARBA00048782"/>
    </source>
</evidence>
<keyword evidence="1 4" id="KW-0560">Oxidoreductase</keyword>
<dbReference type="InterPro" id="IPR036509">
    <property type="entry name" value="Met_Sox_Rdtase_MsrA_sf"/>
</dbReference>
<sequence>MNKLLFTTGAIALAALAYLGSGLSVSAAEEKAVKLPPPAIDTPATANTATAVFAGGCFWGVQGVFQHTKGVLNAVSGYAGGDKATASYDIIGSGRTGHAESVQITYDPKQVSYGKLLQIYFSVAHDPTTLNRQGPDHGTQYRSAIFYLDANQKQVAEKYIAQLDAAKVFPGKIVTQLTPLAAPLAFYPAEAYHQDYATLHPSEPYIATFDLPKIANLKTMMPELYRDKPVLVSQAGKAG</sequence>
<dbReference type="SUPFAM" id="SSF55068">
    <property type="entry name" value="Peptide methionine sulfoxide reductase"/>
    <property type="match status" value="1"/>
</dbReference>
<feature type="signal peptide" evidence="5">
    <location>
        <begin position="1"/>
        <end position="27"/>
    </location>
</feature>
<dbReference type="HAMAP" id="MF_01401">
    <property type="entry name" value="MsrA"/>
    <property type="match status" value="1"/>
</dbReference>
<keyword evidence="5" id="KW-0732">Signal</keyword>
<dbReference type="NCBIfam" id="TIGR00401">
    <property type="entry name" value="msrA"/>
    <property type="match status" value="1"/>
</dbReference>
<dbReference type="InterPro" id="IPR002569">
    <property type="entry name" value="Met_Sox_Rdtase_MsrA_dom"/>
</dbReference>
<keyword evidence="8" id="KW-1185">Reference proteome</keyword>
<feature type="active site" evidence="4">
    <location>
        <position position="57"/>
    </location>
</feature>
<gene>
    <name evidence="4 7" type="primary">msrA</name>
    <name evidence="7" type="ORF">ACFQND_22010</name>
</gene>
<evidence type="ECO:0000259" key="6">
    <source>
        <dbReference type="Pfam" id="PF01625"/>
    </source>
</evidence>
<protein>
    <recommendedName>
        <fullName evidence="4">Peptide methionine sulfoxide reductase MsrA</fullName>
        <shortName evidence="4">Protein-methionine-S-oxide reductase</shortName>
        <ecNumber evidence="4">1.8.4.11</ecNumber>
    </recommendedName>
    <alternativeName>
        <fullName evidence="4">Peptide-methionine (S)-S-oxide reductase</fullName>
        <shortName evidence="4">Peptide Met(O) reductase</shortName>
    </alternativeName>
</protein>
<comment type="similarity">
    <text evidence="4">Belongs to the MsrA Met sulfoxide reductase family.</text>
</comment>
<name>A0ABW1U4H4_9BURK</name>
<evidence type="ECO:0000256" key="5">
    <source>
        <dbReference type="SAM" id="SignalP"/>
    </source>
</evidence>
<evidence type="ECO:0000313" key="8">
    <source>
        <dbReference type="Proteomes" id="UP001596270"/>
    </source>
</evidence>
<evidence type="ECO:0000256" key="4">
    <source>
        <dbReference type="HAMAP-Rule" id="MF_01401"/>
    </source>
</evidence>
<evidence type="ECO:0000313" key="7">
    <source>
        <dbReference type="EMBL" id="MFC6283913.1"/>
    </source>
</evidence>
<dbReference type="EMBL" id="JBHSRS010000084">
    <property type="protein sequence ID" value="MFC6283913.1"/>
    <property type="molecule type" value="Genomic_DNA"/>
</dbReference>